<feature type="transmembrane region" description="Helical" evidence="15">
    <location>
        <begin position="57"/>
        <end position="90"/>
    </location>
</feature>
<feature type="transmembrane region" description="Helical" evidence="15">
    <location>
        <begin position="141"/>
        <end position="168"/>
    </location>
</feature>
<keyword evidence="5 15" id="KW-0812">Transmembrane</keyword>
<feature type="transmembrane region" description="Helical" evidence="15">
    <location>
        <begin position="282"/>
        <end position="303"/>
    </location>
</feature>
<evidence type="ECO:0000256" key="13">
    <source>
        <dbReference type="RuleBase" id="RU362091"/>
    </source>
</evidence>
<evidence type="ECO:0000256" key="9">
    <source>
        <dbReference type="ARBA" id="ARBA00023065"/>
    </source>
</evidence>
<evidence type="ECO:0000256" key="2">
    <source>
        <dbReference type="ARBA" id="ARBA00006434"/>
    </source>
</evidence>
<keyword evidence="11" id="KW-0739">Sodium transport</keyword>
<dbReference type="InterPro" id="IPR001734">
    <property type="entry name" value="Na/solute_symporter"/>
</dbReference>
<evidence type="ECO:0000256" key="5">
    <source>
        <dbReference type="ARBA" id="ARBA00022692"/>
    </source>
</evidence>
<dbReference type="Gene3D" id="1.20.1730.10">
    <property type="entry name" value="Sodium/glucose cotransporter"/>
    <property type="match status" value="1"/>
</dbReference>
<evidence type="ECO:0000256" key="11">
    <source>
        <dbReference type="ARBA" id="ARBA00023201"/>
    </source>
</evidence>
<evidence type="ECO:0000256" key="4">
    <source>
        <dbReference type="ARBA" id="ARBA00022475"/>
    </source>
</evidence>
<feature type="transmembrane region" description="Helical" evidence="15">
    <location>
        <begin position="374"/>
        <end position="392"/>
    </location>
</feature>
<dbReference type="EMBL" id="CP152276">
    <property type="protein sequence ID" value="XAE44739.1"/>
    <property type="molecule type" value="Genomic_DNA"/>
</dbReference>
<evidence type="ECO:0000256" key="7">
    <source>
        <dbReference type="ARBA" id="ARBA00022989"/>
    </source>
</evidence>
<accession>A0ABZ3DB01</accession>
<evidence type="ECO:0000256" key="3">
    <source>
        <dbReference type="ARBA" id="ARBA00022448"/>
    </source>
</evidence>
<comment type="subcellular location">
    <subcellularLocation>
        <location evidence="1">Cell membrane</location>
        <topology evidence="1">Multi-pass membrane protein</topology>
    </subcellularLocation>
</comment>
<sequence length="515" mass="53053">MGIAFGIVGLFCAGLVVLLQASFRRDRSFSDYAVGGRSYGAWLQSMSFLNSWWPGGLLLSLTGMALGSGVVAFYMPIYSLLTVMLMYVMARRVWLWGAANDLKTQADLLRLRYDSTALAVTSSVISVISILPWLVLGFKSLGAMFAALSLGALTPGQSVACGVALILVRQVWTIRMGMRGLVISDMYQGLVAYVGGTALILGLIAWLAGQGVSPGHLPARLLGVPGTSTSMGTGAVGGPLTLFSMILTGSIGGWCWPPIFVRLYTADSVRSMLRAGVFSAPLSLLFSMALVVLGLMAAGLPALHADPDMAWFTVAGLAAGPVGLGLAGTVMLAATMGGVDAIIQAMGTQVANDIVGAGRVLPYRTSILTAKGTMVVATALAAGIACLPIAHLSVLALLSYQGIIQVAVAQYGGLFWRRGTAAAGIAGMIAGFLTAILLETVLHAATGWFWGLSSGVIGLAVNAATYAALSLLVPQRTAETRRVALLFAGTGQPRADADAAPGQAAPATLAHGDAS</sequence>
<evidence type="ECO:0000256" key="10">
    <source>
        <dbReference type="ARBA" id="ARBA00023136"/>
    </source>
</evidence>
<keyword evidence="7 15" id="KW-1133">Transmembrane helix</keyword>
<feature type="transmembrane region" description="Helical" evidence="15">
    <location>
        <begin position="111"/>
        <end position="135"/>
    </location>
</feature>
<dbReference type="RefSeq" id="WP_342629952.1">
    <property type="nucleotide sequence ID" value="NZ_CP152276.1"/>
</dbReference>
<keyword evidence="10 15" id="KW-0472">Membrane</keyword>
<keyword evidence="4" id="KW-1003">Cell membrane</keyword>
<feature type="transmembrane region" description="Helical" evidence="15">
    <location>
        <begin position="240"/>
        <end position="261"/>
    </location>
</feature>
<keyword evidence="3" id="KW-0813">Transport</keyword>
<keyword evidence="6" id="KW-0769">Symport</keyword>
<evidence type="ECO:0000256" key="12">
    <source>
        <dbReference type="ARBA" id="ARBA00033708"/>
    </source>
</evidence>
<comment type="similarity">
    <text evidence="2 13">Belongs to the sodium:solute symporter (SSF) (TC 2.A.21) family.</text>
</comment>
<evidence type="ECO:0000256" key="8">
    <source>
        <dbReference type="ARBA" id="ARBA00023053"/>
    </source>
</evidence>
<organism evidence="16 17">
    <name type="scientific">Nguyenibacter vanlangensis</name>
    <dbReference type="NCBI Taxonomy" id="1216886"/>
    <lineage>
        <taxon>Bacteria</taxon>
        <taxon>Pseudomonadati</taxon>
        <taxon>Pseudomonadota</taxon>
        <taxon>Alphaproteobacteria</taxon>
        <taxon>Acetobacterales</taxon>
        <taxon>Acetobacteraceae</taxon>
        <taxon>Nguyenibacter</taxon>
    </lineage>
</organism>
<name>A0ABZ3DB01_9PROT</name>
<comment type="catalytic activity">
    <reaction evidence="12">
        <text>L-proline(in) + Na(+)(in) = L-proline(out) + Na(+)(out)</text>
        <dbReference type="Rhea" id="RHEA:28967"/>
        <dbReference type="ChEBI" id="CHEBI:29101"/>
        <dbReference type="ChEBI" id="CHEBI:60039"/>
    </reaction>
</comment>
<dbReference type="Proteomes" id="UP001449795">
    <property type="component" value="Chromosome"/>
</dbReference>
<evidence type="ECO:0000313" key="16">
    <source>
        <dbReference type="EMBL" id="XAE44739.1"/>
    </source>
</evidence>
<dbReference type="PANTHER" id="PTHR48086">
    <property type="entry name" value="SODIUM/PROLINE SYMPORTER-RELATED"/>
    <property type="match status" value="1"/>
</dbReference>
<evidence type="ECO:0000256" key="14">
    <source>
        <dbReference type="SAM" id="MobiDB-lite"/>
    </source>
</evidence>
<feature type="transmembrane region" description="Helical" evidence="15">
    <location>
        <begin position="309"/>
        <end position="334"/>
    </location>
</feature>
<evidence type="ECO:0000256" key="15">
    <source>
        <dbReference type="SAM" id="Phobius"/>
    </source>
</evidence>
<keyword evidence="17" id="KW-1185">Reference proteome</keyword>
<proteinExistence type="inferred from homology"/>
<feature type="transmembrane region" description="Helical" evidence="15">
    <location>
        <begin position="448"/>
        <end position="473"/>
    </location>
</feature>
<keyword evidence="8" id="KW-0915">Sodium</keyword>
<feature type="region of interest" description="Disordered" evidence="14">
    <location>
        <begin position="493"/>
        <end position="515"/>
    </location>
</feature>
<gene>
    <name evidence="16" type="ORF">AAC691_10125</name>
</gene>
<reference evidence="16 17" key="1">
    <citation type="submission" date="2024-04" db="EMBL/GenBank/DDBJ databases">
        <title>Complete genome sequence of Nguyenibacter vanlangesis HBCM-1154, a strain capable of nitrogen fixation, IAA production, and phosphorus solubilization isolated from sugarcane soil.</title>
        <authorList>
            <person name="MY HANH P."/>
        </authorList>
    </citation>
    <scope>NUCLEOTIDE SEQUENCE [LARGE SCALE GENOMIC DNA]</scope>
    <source>
        <strain evidence="16 17">HBCM 1154</strain>
    </source>
</reference>
<evidence type="ECO:0000256" key="6">
    <source>
        <dbReference type="ARBA" id="ARBA00022847"/>
    </source>
</evidence>
<dbReference type="PANTHER" id="PTHR48086:SF3">
    <property type="entry name" value="SODIUM_PROLINE SYMPORTER"/>
    <property type="match status" value="1"/>
</dbReference>
<feature type="compositionally biased region" description="Low complexity" evidence="14">
    <location>
        <begin position="493"/>
        <end position="507"/>
    </location>
</feature>
<evidence type="ECO:0000256" key="1">
    <source>
        <dbReference type="ARBA" id="ARBA00004651"/>
    </source>
</evidence>
<feature type="transmembrane region" description="Helical" evidence="15">
    <location>
        <begin position="398"/>
        <end position="416"/>
    </location>
</feature>
<dbReference type="Pfam" id="PF00474">
    <property type="entry name" value="SSF"/>
    <property type="match status" value="1"/>
</dbReference>
<dbReference type="InterPro" id="IPR050277">
    <property type="entry name" value="Sodium:Solute_Symporter"/>
</dbReference>
<evidence type="ECO:0000313" key="17">
    <source>
        <dbReference type="Proteomes" id="UP001449795"/>
    </source>
</evidence>
<feature type="transmembrane region" description="Helical" evidence="15">
    <location>
        <begin position="189"/>
        <end position="208"/>
    </location>
</feature>
<feature type="transmembrane region" description="Helical" evidence="15">
    <location>
        <begin position="423"/>
        <end position="442"/>
    </location>
</feature>
<protein>
    <submittedName>
        <fullName evidence="16">Sodium:solute symporter family protein</fullName>
    </submittedName>
</protein>
<keyword evidence="9" id="KW-0406">Ion transport</keyword>
<dbReference type="PROSITE" id="PS50283">
    <property type="entry name" value="NA_SOLUT_SYMP_3"/>
    <property type="match status" value="1"/>
</dbReference>
<dbReference type="InterPro" id="IPR038377">
    <property type="entry name" value="Na/Glc_symporter_sf"/>
</dbReference>